<dbReference type="Proteomes" id="UP000245086">
    <property type="component" value="Unassembled WGS sequence"/>
</dbReference>
<evidence type="ECO:0000313" key="8">
    <source>
        <dbReference type="Proteomes" id="UP000245086"/>
    </source>
</evidence>
<dbReference type="GO" id="GO:0042597">
    <property type="term" value="C:periplasmic space"/>
    <property type="evidence" value="ECO:0007669"/>
    <property type="project" value="UniProtKB-SubCell"/>
</dbReference>
<evidence type="ECO:0000259" key="6">
    <source>
        <dbReference type="SMART" id="SM00858"/>
    </source>
</evidence>
<gene>
    <name evidence="7" type="ORF">PbB2_01109</name>
</gene>
<feature type="region of interest" description="Disordered" evidence="4">
    <location>
        <begin position="136"/>
        <end position="155"/>
    </location>
</feature>
<accession>A0A2P2E8Q0</accession>
<comment type="subcellular location">
    <subcellularLocation>
        <location evidence="1">Periplasm</location>
    </subcellularLocation>
</comment>
<organism evidence="7 8">
    <name type="scientific">Candidatus Phycosocius bacilliformis</name>
    <dbReference type="NCBI Taxonomy" id="1445552"/>
    <lineage>
        <taxon>Bacteria</taxon>
        <taxon>Pseudomonadati</taxon>
        <taxon>Pseudomonadota</taxon>
        <taxon>Alphaproteobacteria</taxon>
        <taxon>Caulobacterales</taxon>
        <taxon>Caulobacterales incertae sedis</taxon>
        <taxon>Candidatus Phycosocius</taxon>
    </lineage>
</organism>
<keyword evidence="8" id="KW-1185">Reference proteome</keyword>
<evidence type="ECO:0000256" key="5">
    <source>
        <dbReference type="SAM" id="SignalP"/>
    </source>
</evidence>
<evidence type="ECO:0000256" key="3">
    <source>
        <dbReference type="ARBA" id="ARBA00022764"/>
    </source>
</evidence>
<evidence type="ECO:0000256" key="4">
    <source>
        <dbReference type="SAM" id="MobiDB-lite"/>
    </source>
</evidence>
<feature type="chain" id="PRO_5015188525" description="SAF domain-containing protein" evidence="5">
    <location>
        <begin position="36"/>
        <end position="293"/>
    </location>
</feature>
<dbReference type="InterPro" id="IPR013974">
    <property type="entry name" value="SAF"/>
</dbReference>
<feature type="signal peptide" evidence="5">
    <location>
        <begin position="1"/>
        <end position="35"/>
    </location>
</feature>
<protein>
    <recommendedName>
        <fullName evidence="6">SAF domain-containing protein</fullName>
    </recommendedName>
</protein>
<keyword evidence="3" id="KW-0574">Periplasm</keyword>
<evidence type="ECO:0000313" key="7">
    <source>
        <dbReference type="EMBL" id="GBF57442.1"/>
    </source>
</evidence>
<feature type="domain" description="SAF" evidence="6">
    <location>
        <begin position="155"/>
        <end position="216"/>
    </location>
</feature>
<dbReference type="EMBL" id="BFBR01000003">
    <property type="protein sequence ID" value="GBF57442.1"/>
    <property type="molecule type" value="Genomic_DNA"/>
</dbReference>
<dbReference type="AlphaFoldDB" id="A0A2P2E8Q0"/>
<dbReference type="GO" id="GO:0044780">
    <property type="term" value="P:bacterial-type flagellum assembly"/>
    <property type="evidence" value="ECO:0007669"/>
    <property type="project" value="InterPro"/>
</dbReference>
<dbReference type="PANTHER" id="PTHR36307">
    <property type="entry name" value="FLAGELLA BASAL BODY P-RING FORMATION PROTEIN FLGA"/>
    <property type="match status" value="1"/>
</dbReference>
<dbReference type="InterPro" id="IPR039246">
    <property type="entry name" value="Flagellar_FlgA"/>
</dbReference>
<sequence length="293" mass="30612">MVARLHTLLKGHAIGLAMCLALAGLLGLGAPPAWAQTNNPAGTRAAPVLSLKTNPGTQNVQITFGDVFDNAGALASQPLARAPGPGQTVVFGAGPLQARVRAAGYNWPNRENVRQVVVNGSGDREPLQAIATETTMSAVEPSRTRAAPQSPPRPEALSVLARTIQRGEEITDADVIWMDTPAAAPRDSLADPASLIGKTARRTLLANTPLRAMDVMETPAVRRNETVTLIYEARGLKLTVRGKALADAPVGATVKVLNPQSNKVLEAVVEGPGAARVMLSQLSARVTSENGVN</sequence>
<keyword evidence="2 5" id="KW-0732">Signal</keyword>
<reference evidence="7 8" key="1">
    <citation type="journal article" date="2018" name="Genome Announc.">
        <title>Draft Genome Sequence of "Candidatus Phycosocius bacilliformis," an Alphaproteobacterial Ectosymbiont of the Hydrocarbon-Producing Green Alga Botryococcus braunii.</title>
        <authorList>
            <person name="Tanabe Y."/>
            <person name="Yamaguchi H."/>
            <person name="Watanabe M.M."/>
        </authorList>
    </citation>
    <scope>NUCLEOTIDE SEQUENCE [LARGE SCALE GENOMIC DNA]</scope>
    <source>
        <strain evidence="7 8">BOTRYCO-2</strain>
    </source>
</reference>
<evidence type="ECO:0000256" key="2">
    <source>
        <dbReference type="ARBA" id="ARBA00022729"/>
    </source>
</evidence>
<evidence type="ECO:0000256" key="1">
    <source>
        <dbReference type="ARBA" id="ARBA00004418"/>
    </source>
</evidence>
<dbReference type="Pfam" id="PF13144">
    <property type="entry name" value="ChapFlgA"/>
    <property type="match status" value="1"/>
</dbReference>
<name>A0A2P2E8Q0_9PROT</name>
<dbReference type="SMART" id="SM00858">
    <property type="entry name" value="SAF"/>
    <property type="match status" value="1"/>
</dbReference>
<proteinExistence type="predicted"/>
<dbReference type="CDD" id="cd11614">
    <property type="entry name" value="SAF_CpaB_FlgA_like"/>
    <property type="match status" value="1"/>
</dbReference>
<dbReference type="NCBIfam" id="TIGR03170">
    <property type="entry name" value="flgA_cterm"/>
    <property type="match status" value="1"/>
</dbReference>
<comment type="caution">
    <text evidence="7">The sequence shown here is derived from an EMBL/GenBank/DDBJ whole genome shotgun (WGS) entry which is preliminary data.</text>
</comment>
<dbReference type="PANTHER" id="PTHR36307:SF1">
    <property type="entry name" value="FLAGELLA BASAL BODY P-RING FORMATION PROTEIN FLGA"/>
    <property type="match status" value="1"/>
</dbReference>
<dbReference type="OrthoDB" id="7171936at2"/>
<dbReference type="Gene3D" id="3.90.1210.10">
    <property type="entry name" value="Antifreeze-like/N-acetylneuraminic acid synthase C-terminal domain"/>
    <property type="match status" value="1"/>
</dbReference>
<dbReference type="Gene3D" id="2.30.30.760">
    <property type="match status" value="1"/>
</dbReference>
<dbReference type="InterPro" id="IPR017585">
    <property type="entry name" value="SAF_FlgA"/>
</dbReference>